<dbReference type="SUPFAM" id="SSF56112">
    <property type="entry name" value="Protein kinase-like (PK-like)"/>
    <property type="match status" value="1"/>
</dbReference>
<dbReference type="GO" id="GO:0044773">
    <property type="term" value="P:mitotic DNA damage checkpoint signaling"/>
    <property type="evidence" value="ECO:0007669"/>
    <property type="project" value="TreeGrafter"/>
</dbReference>
<dbReference type="InterPro" id="IPR011009">
    <property type="entry name" value="Kinase-like_dom_sf"/>
</dbReference>
<dbReference type="GO" id="GO:0005524">
    <property type="term" value="F:ATP binding"/>
    <property type="evidence" value="ECO:0007669"/>
    <property type="project" value="UniProtKB-UniRule"/>
</dbReference>
<evidence type="ECO:0000256" key="1">
    <source>
        <dbReference type="ARBA" id="ARBA00012513"/>
    </source>
</evidence>
<evidence type="ECO:0000256" key="5">
    <source>
        <dbReference type="ARBA" id="ARBA00022777"/>
    </source>
</evidence>
<dbReference type="EMBL" id="KN552829">
    <property type="protein sequence ID" value="KHJ90629.1"/>
    <property type="molecule type" value="Genomic_DNA"/>
</dbReference>
<dbReference type="PANTHER" id="PTHR44167:SF23">
    <property type="entry name" value="CDC7 KINASE, ISOFORM A-RELATED"/>
    <property type="match status" value="1"/>
</dbReference>
<dbReference type="PANTHER" id="PTHR44167">
    <property type="entry name" value="OVARIAN-SPECIFIC SERINE/THREONINE-PROTEIN KINASE LOK-RELATED"/>
    <property type="match status" value="1"/>
</dbReference>
<dbReference type="PROSITE" id="PS00107">
    <property type="entry name" value="PROTEIN_KINASE_ATP"/>
    <property type="match status" value="1"/>
</dbReference>
<dbReference type="PROSITE" id="PS00108">
    <property type="entry name" value="PROTEIN_KINASE_ST"/>
    <property type="match status" value="1"/>
</dbReference>
<keyword evidence="12" id="KW-1185">Reference proteome</keyword>
<keyword evidence="4 7" id="KW-0547">Nucleotide-binding</keyword>
<evidence type="ECO:0000256" key="8">
    <source>
        <dbReference type="RuleBase" id="RU000304"/>
    </source>
</evidence>
<evidence type="ECO:0000256" key="7">
    <source>
        <dbReference type="PROSITE-ProRule" id="PRU10141"/>
    </source>
</evidence>
<sequence length="427" mass="47993">MIGRRSLSSHRQPNGKKRVDIVYRSKWITNNFVVGEPLGAGSFGKVWTVECRKKPAQLYALKVPAPGFNPKHIAMELKVMRAISGGPNVVEFIAAYRELDRVFVVMNLFPHDDIFSLIHKMPLDETLQYMRNLFIALHHIHRYRVIHRDVKPANFLYNRAQRRYLLVDFGLSHFTSSTQKRKSSVEKSPSAKENVVYSSPIGPPPTKRSKRLSDEVLTSNRPILIKHPKCGCTTFAAVCDICRELPLRHVNKAGTPGYRAPEVLLRFEEQTTAIDIFAAGVTMLSFLLRKHPVFRPSNDVEALTQMATFLGSSSLVQAAAEGGVTFMCEPPLQGMDLVKLVNNFPKDIREAEGCKTGCRSCMALIYQNNSGFCFCKRSQSESISKLTGNERVAFEVLIHCLDPSPSRRYTARMLADLIEAPPKTPNS</sequence>
<comment type="similarity">
    <text evidence="8">Belongs to the protein kinase superfamily.</text>
</comment>
<dbReference type="OrthoDB" id="10020333at2759"/>
<feature type="domain" description="Protein kinase" evidence="10">
    <location>
        <begin position="32"/>
        <end position="427"/>
    </location>
</feature>
<dbReference type="GO" id="GO:0004674">
    <property type="term" value="F:protein serine/threonine kinase activity"/>
    <property type="evidence" value="ECO:0007669"/>
    <property type="project" value="UniProtKB-KW"/>
</dbReference>
<dbReference type="PROSITE" id="PS50011">
    <property type="entry name" value="PROTEIN_KINASE_DOM"/>
    <property type="match status" value="1"/>
</dbReference>
<keyword evidence="6 7" id="KW-0067">ATP-binding</keyword>
<name>A0A0B1T0A0_OESDE</name>
<protein>
    <recommendedName>
        <fullName evidence="1">non-specific serine/threonine protein kinase</fullName>
        <ecNumber evidence="1">2.7.11.1</ecNumber>
    </recommendedName>
</protein>
<dbReference type="EC" id="2.7.11.1" evidence="1"/>
<evidence type="ECO:0000256" key="6">
    <source>
        <dbReference type="ARBA" id="ARBA00022840"/>
    </source>
</evidence>
<dbReference type="InterPro" id="IPR000719">
    <property type="entry name" value="Prot_kinase_dom"/>
</dbReference>
<dbReference type="Gene3D" id="3.30.200.20">
    <property type="entry name" value="Phosphorylase Kinase, domain 1"/>
    <property type="match status" value="1"/>
</dbReference>
<keyword evidence="5 11" id="KW-0418">Kinase</keyword>
<evidence type="ECO:0000313" key="12">
    <source>
        <dbReference type="Proteomes" id="UP000053660"/>
    </source>
</evidence>
<accession>A0A0B1T0A0</accession>
<evidence type="ECO:0000256" key="2">
    <source>
        <dbReference type="ARBA" id="ARBA00022527"/>
    </source>
</evidence>
<evidence type="ECO:0000259" key="10">
    <source>
        <dbReference type="PROSITE" id="PS50011"/>
    </source>
</evidence>
<dbReference type="GO" id="GO:0005634">
    <property type="term" value="C:nucleus"/>
    <property type="evidence" value="ECO:0007669"/>
    <property type="project" value="TreeGrafter"/>
</dbReference>
<feature type="binding site" evidence="7">
    <location>
        <position position="62"/>
    </location>
    <ligand>
        <name>ATP</name>
        <dbReference type="ChEBI" id="CHEBI:30616"/>
    </ligand>
</feature>
<reference evidence="11 12" key="1">
    <citation type="submission" date="2014-03" db="EMBL/GenBank/DDBJ databases">
        <title>Draft genome of the hookworm Oesophagostomum dentatum.</title>
        <authorList>
            <person name="Mitreva M."/>
        </authorList>
    </citation>
    <scope>NUCLEOTIDE SEQUENCE [LARGE SCALE GENOMIC DNA]</scope>
    <source>
        <strain evidence="11 12">OD-Hann</strain>
    </source>
</reference>
<keyword evidence="3" id="KW-0808">Transferase</keyword>
<gene>
    <name evidence="11" type="ORF">OESDEN_09524</name>
</gene>
<dbReference type="InterPro" id="IPR017441">
    <property type="entry name" value="Protein_kinase_ATP_BS"/>
</dbReference>
<evidence type="ECO:0000256" key="9">
    <source>
        <dbReference type="SAM" id="MobiDB-lite"/>
    </source>
</evidence>
<dbReference type="SMART" id="SM00220">
    <property type="entry name" value="S_TKc"/>
    <property type="match status" value="1"/>
</dbReference>
<feature type="region of interest" description="Disordered" evidence="9">
    <location>
        <begin position="180"/>
        <end position="213"/>
    </location>
</feature>
<dbReference type="Gene3D" id="1.10.510.10">
    <property type="entry name" value="Transferase(Phosphotransferase) domain 1"/>
    <property type="match status" value="1"/>
</dbReference>
<evidence type="ECO:0000256" key="4">
    <source>
        <dbReference type="ARBA" id="ARBA00022741"/>
    </source>
</evidence>
<keyword evidence="2 8" id="KW-0723">Serine/threonine-protein kinase</keyword>
<evidence type="ECO:0000256" key="3">
    <source>
        <dbReference type="ARBA" id="ARBA00022679"/>
    </source>
</evidence>
<dbReference type="Proteomes" id="UP000053660">
    <property type="component" value="Unassembled WGS sequence"/>
</dbReference>
<dbReference type="Pfam" id="PF00069">
    <property type="entry name" value="Pkinase"/>
    <property type="match status" value="1"/>
</dbReference>
<dbReference type="AlphaFoldDB" id="A0A0B1T0A0"/>
<evidence type="ECO:0000313" key="11">
    <source>
        <dbReference type="EMBL" id="KHJ90629.1"/>
    </source>
</evidence>
<dbReference type="InterPro" id="IPR008271">
    <property type="entry name" value="Ser/Thr_kinase_AS"/>
</dbReference>
<organism evidence="11 12">
    <name type="scientific">Oesophagostomum dentatum</name>
    <name type="common">Nodular worm</name>
    <dbReference type="NCBI Taxonomy" id="61180"/>
    <lineage>
        <taxon>Eukaryota</taxon>
        <taxon>Metazoa</taxon>
        <taxon>Ecdysozoa</taxon>
        <taxon>Nematoda</taxon>
        <taxon>Chromadorea</taxon>
        <taxon>Rhabditida</taxon>
        <taxon>Rhabditina</taxon>
        <taxon>Rhabditomorpha</taxon>
        <taxon>Strongyloidea</taxon>
        <taxon>Strongylidae</taxon>
        <taxon>Oesophagostomum</taxon>
    </lineage>
</organism>
<proteinExistence type="inferred from homology"/>